<dbReference type="Gene3D" id="1.10.287.1080">
    <property type="entry name" value="MazG-like"/>
    <property type="match status" value="2"/>
</dbReference>
<dbReference type="Pfam" id="PF08892">
    <property type="entry name" value="YqcI_YcgG"/>
    <property type="match status" value="1"/>
</dbReference>
<keyword evidence="3" id="KW-1185">Reference proteome</keyword>
<protein>
    <submittedName>
        <fullName evidence="2">Uncharacterized protein</fullName>
    </submittedName>
</protein>
<dbReference type="STRING" id="863227.GCA_000373005_01276"/>
<dbReference type="PANTHER" id="PTHR42692:SF1">
    <property type="entry name" value="NUCLEOTIDE PYROPHOSPHOHYDROLASE"/>
    <property type="match status" value="1"/>
</dbReference>
<organism evidence="2 3">
    <name type="scientific">Trinickia symbiotica</name>
    <dbReference type="NCBI Taxonomy" id="863227"/>
    <lineage>
        <taxon>Bacteria</taxon>
        <taxon>Pseudomonadati</taxon>
        <taxon>Pseudomonadota</taxon>
        <taxon>Betaproteobacteria</taxon>
        <taxon>Burkholderiales</taxon>
        <taxon>Burkholderiaceae</taxon>
        <taxon>Trinickia</taxon>
    </lineage>
</organism>
<gene>
    <name evidence="2" type="ORF">C0Z20_08180</name>
</gene>
<reference evidence="2 3" key="1">
    <citation type="submission" date="2018-01" db="EMBL/GenBank/DDBJ databases">
        <title>Whole genome analyses suggest that Burkholderia sensu lato contains two further novel genera in the rhizoxinica-symbiotica group Mycetohabitans gen. nov., and Trinickia gen. nov.: implications for the evolution of diazotrophy and nodulation in the Burkholderiaceae.</title>
        <authorList>
            <person name="Estrada-de los Santos P."/>
            <person name="Palmer M."/>
            <person name="Chavez-Ramirez B."/>
            <person name="Beukes C."/>
            <person name="Steenkamp E.T."/>
            <person name="Hirsch A.M."/>
            <person name="Manyaka P."/>
            <person name="Maluk M."/>
            <person name="Lafos M."/>
            <person name="Crook M."/>
            <person name="Gross E."/>
            <person name="Simon M.F."/>
            <person name="Bueno dos Reis Junior F."/>
            <person name="Poole P.S."/>
            <person name="Venter S.N."/>
            <person name="James E.K."/>
        </authorList>
    </citation>
    <scope>NUCLEOTIDE SEQUENCE [LARGE SCALE GENOMIC DNA]</scope>
    <source>
        <strain evidence="2 3">JPY 581</strain>
    </source>
</reference>
<comment type="caution">
    <text evidence="2">The sequence shown here is derived from an EMBL/GenBank/DDBJ whole genome shotgun (WGS) entry which is preliminary data.</text>
</comment>
<accession>A0A2N7X6Q5</accession>
<dbReference type="AlphaFoldDB" id="A0A2N7X6Q5"/>
<dbReference type="SUPFAM" id="SSF101386">
    <property type="entry name" value="all-alpha NTP pyrophosphatases"/>
    <property type="match status" value="1"/>
</dbReference>
<dbReference type="InterPro" id="IPR047046">
    <property type="entry name" value="YpjD/YvdC"/>
</dbReference>
<evidence type="ECO:0000313" key="3">
    <source>
        <dbReference type="Proteomes" id="UP000235777"/>
    </source>
</evidence>
<sequence length="428" mass="48329">MRMNMDVTSISAEMENLQFEVRDTVLTLGGYWRPLSAVARLLEELGEIGEILTNDDLDLNSLNMELADVFIIATCIADQYCANLARSYRHLDFDVSEAALSHACPATLRITLSRLIDRAGHLARLINHLEGDKPIKKTETVSNVEAEVTRIHATLLHVTTLIGHDLFRAVRDALEASARRDCNRFSVCWDPSTATSLIRFRQVIRVTPCPFSERARVWGAPDYDNSKSIHQNAFAISNVLARFCRVAPYEGLDGYVIELNEPSQINDVRSLSRTLLTVLTVLGEIDKAAGRINCMEGDLLSPDWRFSFANLTFFISTFAPFYDPKHPRYSQMADAAFIFMQPEFSFYLHGIHRGNSNRDSIKIAIRHAFDRHTLGYSTALVEQPVEALKYIKPLDKYAAPVRWWQMDELSSSTNPPKQVDSPSGSRQN</sequence>
<dbReference type="Proteomes" id="UP000235777">
    <property type="component" value="Unassembled WGS sequence"/>
</dbReference>
<name>A0A2N7X6Q5_9BURK</name>
<dbReference type="InterPro" id="IPR014988">
    <property type="entry name" value="Uncharacterised_YqcI/YcgG"/>
</dbReference>
<proteinExistence type="predicted"/>
<feature type="region of interest" description="Disordered" evidence="1">
    <location>
        <begin position="409"/>
        <end position="428"/>
    </location>
</feature>
<dbReference type="PANTHER" id="PTHR42692">
    <property type="entry name" value="NUCLEOTIDE PYROPHOSPHOHYDROLASE"/>
    <property type="match status" value="1"/>
</dbReference>
<dbReference type="EMBL" id="PNYC01000004">
    <property type="protein sequence ID" value="PMS37290.1"/>
    <property type="molecule type" value="Genomic_DNA"/>
</dbReference>
<evidence type="ECO:0000313" key="2">
    <source>
        <dbReference type="EMBL" id="PMS37290.1"/>
    </source>
</evidence>
<evidence type="ECO:0000256" key="1">
    <source>
        <dbReference type="SAM" id="MobiDB-lite"/>
    </source>
</evidence>